<dbReference type="InterPro" id="IPR036396">
    <property type="entry name" value="Cyt_P450_sf"/>
</dbReference>
<dbReference type="Proteomes" id="UP001623349">
    <property type="component" value="Unassembled WGS sequence"/>
</dbReference>
<dbReference type="PANTHER" id="PTHR24291:SF47">
    <property type="entry name" value="CYTOCHROME P450 4A14-RELATED"/>
    <property type="match status" value="1"/>
</dbReference>
<keyword evidence="2" id="KW-0472">Membrane</keyword>
<organism evidence="3 4">
    <name type="scientific">Apodemus speciosus</name>
    <name type="common">Large Japanese field mouse</name>
    <dbReference type="NCBI Taxonomy" id="105296"/>
    <lineage>
        <taxon>Eukaryota</taxon>
        <taxon>Metazoa</taxon>
        <taxon>Chordata</taxon>
        <taxon>Craniata</taxon>
        <taxon>Vertebrata</taxon>
        <taxon>Euteleostomi</taxon>
        <taxon>Mammalia</taxon>
        <taxon>Eutheria</taxon>
        <taxon>Euarchontoglires</taxon>
        <taxon>Glires</taxon>
        <taxon>Rodentia</taxon>
        <taxon>Myomorpha</taxon>
        <taxon>Muroidea</taxon>
        <taxon>Muridae</taxon>
        <taxon>Murinae</taxon>
        <taxon>Apodemus</taxon>
    </lineage>
</organism>
<dbReference type="Gene3D" id="1.10.630.10">
    <property type="entry name" value="Cytochrome P450"/>
    <property type="match status" value="1"/>
</dbReference>
<evidence type="ECO:0000313" key="4">
    <source>
        <dbReference type="Proteomes" id="UP001623349"/>
    </source>
</evidence>
<keyword evidence="2" id="KW-0812">Transmembrane</keyword>
<keyword evidence="4" id="KW-1185">Reference proteome</keyword>
<reference evidence="3 4" key="1">
    <citation type="submission" date="2024-08" db="EMBL/GenBank/DDBJ databases">
        <title>The draft genome of Apodemus speciosus.</title>
        <authorList>
            <person name="Nabeshima K."/>
            <person name="Suzuki S."/>
            <person name="Onuma M."/>
        </authorList>
    </citation>
    <scope>NUCLEOTIDE SEQUENCE [LARGE SCALE GENOMIC DNA]</scope>
    <source>
        <strain evidence="3">IB14-021</strain>
    </source>
</reference>
<sequence length="384" mass="43943">MFIRVSLLLLGVNILILMILSYPLARRSLSLLIFISILFLTDQDLQQTLSWVEKFPTSCVRWLRGNHARVVIYDPDYIKVILGRSAPKAIRSYSFFAPWIGYVTWNSIHAATALVSFPKLDKPTDHHKQDQAILDSFSKAESTTVIISKSLHHSGVPADSIADKWEQLVVRRNSKSYIKAVEDLTHLIYLRVRNGFHQNNIIYRLSSNGRSFNCACQKRVIRMRKAQLQNEAELEKVRKKRRLDFLDILLFAQTEDGKSLEHLHQMPYTTMCIKEALRLYPPVPGVSRELSTPVTFPDGRSLPKGFLVTLSFYGLHHNPRVWPNPEDPRNCIGKQFAVNELKGAVALTLLRFELLPDPTRVPVLVSRTVLKSKNGICLHLKKLK</sequence>
<keyword evidence="2" id="KW-1133">Transmembrane helix</keyword>
<dbReference type="Pfam" id="PF00067">
    <property type="entry name" value="p450"/>
    <property type="match status" value="1"/>
</dbReference>
<dbReference type="InterPro" id="IPR001128">
    <property type="entry name" value="Cyt_P450"/>
</dbReference>
<comment type="similarity">
    <text evidence="1">Belongs to the cytochrome P450 family.</text>
</comment>
<accession>A0ABQ0ENY3</accession>
<proteinExistence type="inferred from homology"/>
<dbReference type="PANTHER" id="PTHR24291">
    <property type="entry name" value="CYTOCHROME P450 FAMILY 4"/>
    <property type="match status" value="1"/>
</dbReference>
<dbReference type="InterPro" id="IPR050196">
    <property type="entry name" value="Cytochrome_P450_Monoox"/>
</dbReference>
<name>A0ABQ0ENY3_APOSI</name>
<dbReference type="EMBL" id="BAAFST010000004">
    <property type="protein sequence ID" value="GAB1288760.1"/>
    <property type="molecule type" value="Genomic_DNA"/>
</dbReference>
<gene>
    <name evidence="3" type="ORF">APTSU1_000399000</name>
</gene>
<comment type="caution">
    <text evidence="3">The sequence shown here is derived from an EMBL/GenBank/DDBJ whole genome shotgun (WGS) entry which is preliminary data.</text>
</comment>
<evidence type="ECO:0000256" key="1">
    <source>
        <dbReference type="ARBA" id="ARBA00010617"/>
    </source>
</evidence>
<feature type="transmembrane region" description="Helical" evidence="2">
    <location>
        <begin position="7"/>
        <end position="25"/>
    </location>
</feature>
<evidence type="ECO:0000313" key="3">
    <source>
        <dbReference type="EMBL" id="GAB1288760.1"/>
    </source>
</evidence>
<dbReference type="SUPFAM" id="SSF48264">
    <property type="entry name" value="Cytochrome P450"/>
    <property type="match status" value="1"/>
</dbReference>
<protein>
    <submittedName>
        <fullName evidence="3">Cytochrome P450, family 4, subfamily a, polypeptide 30b</fullName>
    </submittedName>
</protein>
<evidence type="ECO:0000256" key="2">
    <source>
        <dbReference type="SAM" id="Phobius"/>
    </source>
</evidence>